<dbReference type="Proteomes" id="UP001281410">
    <property type="component" value="Unassembled WGS sequence"/>
</dbReference>
<comment type="catalytic activity">
    <reaction evidence="15">
        <text>5-(methylsulfanyl)-D-ribulose 1-phosphate = 5-methylsulfanyl-2,3-dioxopentyl phosphate + H2O</text>
        <dbReference type="Rhea" id="RHEA:15549"/>
        <dbReference type="ChEBI" id="CHEBI:15377"/>
        <dbReference type="ChEBI" id="CHEBI:58548"/>
        <dbReference type="ChEBI" id="CHEBI:58828"/>
        <dbReference type="EC" id="4.2.1.109"/>
    </reaction>
</comment>
<evidence type="ECO:0000256" key="7">
    <source>
        <dbReference type="ARBA" id="ARBA00022723"/>
    </source>
</evidence>
<evidence type="ECO:0000256" key="15">
    <source>
        <dbReference type="HAMAP-Rule" id="MF_03116"/>
    </source>
</evidence>
<keyword evidence="19" id="KW-1185">Reference proteome</keyword>
<keyword evidence="6" id="KW-0372">Hormone</keyword>
<comment type="similarity">
    <text evidence="15">Belongs to the aldolase class II family. MtnB subfamily.</text>
</comment>
<dbReference type="GO" id="GO:0019509">
    <property type="term" value="P:L-methionine salvage from methylthioadenosine"/>
    <property type="evidence" value="ECO:0007669"/>
    <property type="project" value="UniProtKB-UniRule"/>
</dbReference>
<evidence type="ECO:0000256" key="13">
    <source>
        <dbReference type="ARBA" id="ARBA00023239"/>
    </source>
</evidence>
<comment type="caution">
    <text evidence="18">The sequence shown here is derived from an EMBL/GenBank/DDBJ whole genome shotgun (WGS) entry which is preliminary data.</text>
</comment>
<feature type="binding site" evidence="15">
    <location>
        <position position="469"/>
    </location>
    <ligand>
        <name>Zn(2+)</name>
        <dbReference type="ChEBI" id="CHEBI:29105"/>
    </ligand>
</feature>
<dbReference type="Gene3D" id="1.10.720.60">
    <property type="match status" value="1"/>
</dbReference>
<comment type="cofactor">
    <cofactor evidence="15">
        <name>Zn(2+)</name>
        <dbReference type="ChEBI" id="CHEBI:29105"/>
    </cofactor>
    <text evidence="15">Binds 1 zinc ion per subunit.</text>
</comment>
<dbReference type="SFLD" id="SFLDG01133">
    <property type="entry name" value="C1.5.4:_Enolase-phosphatase_Li"/>
    <property type="match status" value="1"/>
</dbReference>
<keyword evidence="4" id="KW-0964">Secreted</keyword>
<sequence length="761" mass="84953">MKMNNVPFNQPGNSSYYSCDAKPKTNPYQRGCSAILLSHIVKDTLGCFKVLMMEAQDDNEHPQDDNEHTQGERMLPPPLGVFETREILLKHVRDFALTQGYMVSIKDSSRDRYVTIACDRGGVYRRRKTGENMRQRMTPSRLTNCPFEVVGKKDDDLWMLTIKCGEHNHEPSQEMSDHPSCRRFTEEEVLLIRDMTVAGKCPRQILKALKQRNPGLVSDSRNVYNVKAKIRREMSSGKKMEPSSSSSTAINGVVTSGSEAGLTQADTLVQNGVGMTGSSRAYLENKAVHEAKALAAELCRHFYTLGWVSGTGGSISIQVHDDSLPISQQLIVMSPSGVQKERMVAEDMYVFSSDGIILSTPSFKPYPHRHPKCTDCAPIFMKVYEMCDAGAVIHSHGMEACIVTMMNPFSKEFRITHMEMIKGIQGHGYHDELVLPIIENTAHEGELTESITEVIRAYPKATAVLVRNHGVFIWGDSWISAKTQAECYHYLFNAAIKLHKLGLDWSTPSHGPIRNVNGVWGRGLNFNRGLKAGPLSFDYMIVPSQRCIVLDTAGTTTSRPFVSNILFAYAHENVGKHLAATYDTAETQDDINLLRSQVQNDLDQGVVGAVPIPLDYVGKELAHIWRTGFQCNELVGVVFDDVPEALERWQAAGIKVYIYSSGSREAQQLLFANSNYGDLRKYFCGFFDTILGNKDETHSYIEIMRTVGVDRPADMLFVTDVFQDAVAARAAGLEVVIPNRPGNEPLPEHHGFRMIESLLEI</sequence>
<evidence type="ECO:0000259" key="17">
    <source>
        <dbReference type="SMART" id="SM01007"/>
    </source>
</evidence>
<keyword evidence="14" id="KW-0511">Multifunctional enzyme</keyword>
<dbReference type="SFLD" id="SFLDS00003">
    <property type="entry name" value="Haloacid_Dehalogenase"/>
    <property type="match status" value="1"/>
</dbReference>
<dbReference type="EC" id="4.2.1.109" evidence="15"/>
<dbReference type="InterPro" id="IPR001303">
    <property type="entry name" value="Aldolase_II/adducin_N"/>
</dbReference>
<dbReference type="PANTHER" id="PTHR10640:SF7">
    <property type="entry name" value="METHYLTHIORIBULOSE-1-PHOSPHATE DEHYDRATASE"/>
    <property type="match status" value="1"/>
</dbReference>
<feature type="domain" description="Class II aldolase/adducin N-terminal" evidence="17">
    <location>
        <begin position="293"/>
        <end position="496"/>
    </location>
</feature>
<dbReference type="Pfam" id="PF00596">
    <property type="entry name" value="Aldolase_II"/>
    <property type="match status" value="1"/>
</dbReference>
<evidence type="ECO:0000256" key="6">
    <source>
        <dbReference type="ARBA" id="ARBA00022702"/>
    </source>
</evidence>
<dbReference type="InterPro" id="IPR017714">
    <property type="entry name" value="MethylthioRu-1-P_deHdtase_MtnB"/>
</dbReference>
<keyword evidence="12 15" id="KW-0486">Methionine biosynthesis</keyword>
<dbReference type="SFLD" id="SFLDG01129">
    <property type="entry name" value="C1.5:_HAD__Beta-PGM__Phosphata"/>
    <property type="match status" value="1"/>
</dbReference>
<keyword evidence="10 15" id="KW-0862">Zinc</keyword>
<comment type="function">
    <text evidence="15">Catalyzes the dehydration of methylthioribulose-1-phosphate (MTRu-1-P) into 2,3-diketo-5-methylthiopentyl-1-phosphate (DK-MTP-1-P).</text>
</comment>
<dbReference type="InterPro" id="IPR027514">
    <property type="entry name" value="Salvage_MtnB_euk"/>
</dbReference>
<feature type="region of interest" description="Disordered" evidence="16">
    <location>
        <begin position="58"/>
        <end position="77"/>
    </location>
</feature>
<proteinExistence type="inferred from homology"/>
<evidence type="ECO:0000256" key="12">
    <source>
        <dbReference type="ARBA" id="ARBA00023167"/>
    </source>
</evidence>
<evidence type="ECO:0000256" key="8">
    <source>
        <dbReference type="ARBA" id="ARBA00022729"/>
    </source>
</evidence>
<dbReference type="NCBIfam" id="TIGR01549">
    <property type="entry name" value="HAD-SF-IA-v1"/>
    <property type="match status" value="1"/>
</dbReference>
<dbReference type="SUPFAM" id="SSF56784">
    <property type="entry name" value="HAD-like"/>
    <property type="match status" value="1"/>
</dbReference>
<protein>
    <recommendedName>
        <fullName evidence="15">Probable methylthioribulose-1-phosphate dehydratase</fullName>
        <shortName evidence="15">MTRu-1-P dehydratase</shortName>
        <ecNumber evidence="15">4.2.1.109</ecNumber>
    </recommendedName>
</protein>
<gene>
    <name evidence="18" type="ORF">Dsin_031396</name>
</gene>
<keyword evidence="9" id="KW-0378">Hydrolase</keyword>
<dbReference type="FunFam" id="3.40.225.10:FF:000010">
    <property type="entry name" value="Probable bifunctional methylthioribulose-1-phosphate dehydratase/enolase-phosphatase E1"/>
    <property type="match status" value="1"/>
</dbReference>
<comment type="similarity">
    <text evidence="2">Belongs to the plant rapid alkalinization factor (RALF) family.</text>
</comment>
<keyword evidence="5 15" id="KW-0028">Amino-acid biosynthesis</keyword>
<evidence type="ECO:0000256" key="2">
    <source>
        <dbReference type="ARBA" id="ARBA00009178"/>
    </source>
</evidence>
<dbReference type="SUPFAM" id="SSF53639">
    <property type="entry name" value="AraD/HMP-PK domain-like"/>
    <property type="match status" value="1"/>
</dbReference>
<feature type="binding site" evidence="15">
    <location>
        <position position="396"/>
    </location>
    <ligand>
        <name>Zn(2+)</name>
        <dbReference type="ChEBI" id="CHEBI:29105"/>
    </ligand>
</feature>
<dbReference type="NCBIfam" id="TIGR01691">
    <property type="entry name" value="enolase-ppase"/>
    <property type="match status" value="1"/>
</dbReference>
<comment type="subcellular location">
    <subcellularLocation>
        <location evidence="15">Cytoplasm</location>
    </subcellularLocation>
    <subcellularLocation>
        <location evidence="1">Secreted</location>
    </subcellularLocation>
</comment>
<dbReference type="InterPro" id="IPR023214">
    <property type="entry name" value="HAD_sf"/>
</dbReference>
<accession>A0AAD9ZMD4</accession>
<dbReference type="InterPro" id="IPR036409">
    <property type="entry name" value="Aldolase_II/adducin_N_sf"/>
</dbReference>
<dbReference type="Pfam" id="PF05498">
    <property type="entry name" value="RALF"/>
    <property type="match status" value="1"/>
</dbReference>
<dbReference type="AlphaFoldDB" id="A0AAD9ZMD4"/>
<dbReference type="InterPro" id="IPR023943">
    <property type="entry name" value="Enolase-ppase_E1"/>
</dbReference>
<dbReference type="InterPro" id="IPR006439">
    <property type="entry name" value="HAD-SF_hydro_IA"/>
</dbReference>
<evidence type="ECO:0000313" key="18">
    <source>
        <dbReference type="EMBL" id="KAK3184110.1"/>
    </source>
</evidence>
<dbReference type="GO" id="GO:0000287">
    <property type="term" value="F:magnesium ion binding"/>
    <property type="evidence" value="ECO:0007669"/>
    <property type="project" value="InterPro"/>
</dbReference>
<dbReference type="EMBL" id="JANJYJ010000010">
    <property type="protein sequence ID" value="KAK3184110.1"/>
    <property type="molecule type" value="Genomic_DNA"/>
</dbReference>
<evidence type="ECO:0000256" key="10">
    <source>
        <dbReference type="ARBA" id="ARBA00022833"/>
    </source>
</evidence>
<dbReference type="GO" id="GO:0046570">
    <property type="term" value="F:methylthioribulose 1-phosphate dehydratase activity"/>
    <property type="evidence" value="ECO:0007669"/>
    <property type="project" value="UniProtKB-UniRule"/>
</dbReference>
<evidence type="ECO:0000256" key="1">
    <source>
        <dbReference type="ARBA" id="ARBA00004613"/>
    </source>
</evidence>
<feature type="binding site" evidence="15">
    <location>
        <position position="394"/>
    </location>
    <ligand>
        <name>Zn(2+)</name>
        <dbReference type="ChEBI" id="CHEBI:29105"/>
    </ligand>
</feature>
<comment type="pathway">
    <text evidence="15">Amino-acid biosynthesis; L-methionine biosynthesis via salvage pathway; L-methionine from S-methyl-5-thio-alpha-D-ribose 1-phosphate: step 2/6.</text>
</comment>
<dbReference type="Gene3D" id="3.40.50.1000">
    <property type="entry name" value="HAD superfamily/HAD-like"/>
    <property type="match status" value="1"/>
</dbReference>
<keyword evidence="8" id="KW-0732">Signal</keyword>
<dbReference type="InterPro" id="IPR008801">
    <property type="entry name" value="RALF"/>
</dbReference>
<feature type="compositionally biased region" description="Basic and acidic residues" evidence="16">
    <location>
        <begin position="58"/>
        <end position="71"/>
    </location>
</feature>
<dbReference type="GO" id="GO:0008270">
    <property type="term" value="F:zinc ion binding"/>
    <property type="evidence" value="ECO:0007669"/>
    <property type="project" value="UniProtKB-UniRule"/>
</dbReference>
<evidence type="ECO:0000256" key="11">
    <source>
        <dbReference type="ARBA" id="ARBA00023157"/>
    </source>
</evidence>
<feature type="binding site" evidence="15">
    <location>
        <position position="376"/>
    </location>
    <ligand>
        <name>substrate</name>
    </ligand>
</feature>
<evidence type="ECO:0000256" key="14">
    <source>
        <dbReference type="ARBA" id="ARBA00023268"/>
    </source>
</evidence>
<dbReference type="PANTHER" id="PTHR10640">
    <property type="entry name" value="METHYLTHIORIBULOSE-1-PHOSPHATE DEHYDRATASE"/>
    <property type="match status" value="1"/>
</dbReference>
<dbReference type="GO" id="GO:0005737">
    <property type="term" value="C:cytoplasm"/>
    <property type="evidence" value="ECO:0007669"/>
    <property type="project" value="UniProtKB-SubCell"/>
</dbReference>
<keyword evidence="3 15" id="KW-0963">Cytoplasm</keyword>
<dbReference type="GO" id="GO:0040008">
    <property type="term" value="P:regulation of growth"/>
    <property type="evidence" value="ECO:0007669"/>
    <property type="project" value="UniProtKB-ARBA"/>
</dbReference>
<keyword evidence="7 15" id="KW-0479">Metal-binding</keyword>
<keyword evidence="11" id="KW-1015">Disulfide bond</keyword>
<evidence type="ECO:0000256" key="16">
    <source>
        <dbReference type="SAM" id="MobiDB-lite"/>
    </source>
</evidence>
<dbReference type="Pfam" id="PF00702">
    <property type="entry name" value="Hydrolase"/>
    <property type="match status" value="1"/>
</dbReference>
<reference evidence="18" key="1">
    <citation type="journal article" date="2023" name="Plant J.">
        <title>Genome sequences and population genomics provide insights into the demographic history, inbreeding, and mutation load of two 'living fossil' tree species of Dipteronia.</title>
        <authorList>
            <person name="Feng Y."/>
            <person name="Comes H.P."/>
            <person name="Chen J."/>
            <person name="Zhu S."/>
            <person name="Lu R."/>
            <person name="Zhang X."/>
            <person name="Li P."/>
            <person name="Qiu J."/>
            <person name="Olsen K.M."/>
            <person name="Qiu Y."/>
        </authorList>
    </citation>
    <scope>NUCLEOTIDE SEQUENCE</scope>
    <source>
        <strain evidence="18">NBL</strain>
    </source>
</reference>
<evidence type="ECO:0000256" key="3">
    <source>
        <dbReference type="ARBA" id="ARBA00022490"/>
    </source>
</evidence>
<dbReference type="GO" id="GO:0043874">
    <property type="term" value="F:acireductone synthase activity"/>
    <property type="evidence" value="ECO:0007669"/>
    <property type="project" value="InterPro"/>
</dbReference>
<name>A0AAD9ZMD4_9ROSI</name>
<keyword evidence="13 15" id="KW-0456">Lyase</keyword>
<dbReference type="SMART" id="SM01007">
    <property type="entry name" value="Aldolase_II"/>
    <property type="match status" value="1"/>
</dbReference>
<dbReference type="NCBIfam" id="TIGR03328">
    <property type="entry name" value="salvage_mtnB"/>
    <property type="match status" value="1"/>
</dbReference>
<evidence type="ECO:0000313" key="19">
    <source>
        <dbReference type="Proteomes" id="UP001281410"/>
    </source>
</evidence>
<dbReference type="HAMAP" id="MF_03116">
    <property type="entry name" value="Salvage_MtnB_euk"/>
    <property type="match status" value="1"/>
</dbReference>
<feature type="active site" description="Proton donor/acceptor" evidence="15">
    <location>
        <position position="419"/>
    </location>
</feature>
<evidence type="ECO:0000256" key="5">
    <source>
        <dbReference type="ARBA" id="ARBA00022605"/>
    </source>
</evidence>
<dbReference type="Gene3D" id="3.40.225.10">
    <property type="entry name" value="Class II aldolase/adducin N-terminal domain"/>
    <property type="match status" value="1"/>
</dbReference>
<organism evidence="18 19">
    <name type="scientific">Dipteronia sinensis</name>
    <dbReference type="NCBI Taxonomy" id="43782"/>
    <lineage>
        <taxon>Eukaryota</taxon>
        <taxon>Viridiplantae</taxon>
        <taxon>Streptophyta</taxon>
        <taxon>Embryophyta</taxon>
        <taxon>Tracheophyta</taxon>
        <taxon>Spermatophyta</taxon>
        <taxon>Magnoliopsida</taxon>
        <taxon>eudicotyledons</taxon>
        <taxon>Gunneridae</taxon>
        <taxon>Pentapetalae</taxon>
        <taxon>rosids</taxon>
        <taxon>malvids</taxon>
        <taxon>Sapindales</taxon>
        <taxon>Sapindaceae</taxon>
        <taxon>Hippocastanoideae</taxon>
        <taxon>Acereae</taxon>
        <taxon>Dipteronia</taxon>
    </lineage>
</organism>
<evidence type="ECO:0000256" key="4">
    <source>
        <dbReference type="ARBA" id="ARBA00022525"/>
    </source>
</evidence>
<evidence type="ECO:0000256" key="9">
    <source>
        <dbReference type="ARBA" id="ARBA00022801"/>
    </source>
</evidence>
<dbReference type="InterPro" id="IPR036412">
    <property type="entry name" value="HAD-like_sf"/>
</dbReference>
<dbReference type="GO" id="GO:0005179">
    <property type="term" value="F:hormone activity"/>
    <property type="evidence" value="ECO:0007669"/>
    <property type="project" value="UniProtKB-KW"/>
</dbReference>
<dbReference type="GO" id="GO:0005576">
    <property type="term" value="C:extracellular region"/>
    <property type="evidence" value="ECO:0007669"/>
    <property type="project" value="UniProtKB-SubCell"/>
</dbReference>